<evidence type="ECO:0000256" key="7">
    <source>
        <dbReference type="ARBA" id="ARBA00022694"/>
    </source>
</evidence>
<keyword evidence="6" id="KW-0963">Cytoplasm</keyword>
<dbReference type="GO" id="GO:0033588">
    <property type="term" value="C:elongator holoenzyme complex"/>
    <property type="evidence" value="ECO:0007669"/>
    <property type="project" value="InterPro"/>
</dbReference>
<organism evidence="9 10">
    <name type="scientific">Parelaphostrongylus tenuis</name>
    <name type="common">Meningeal worm</name>
    <dbReference type="NCBI Taxonomy" id="148309"/>
    <lineage>
        <taxon>Eukaryota</taxon>
        <taxon>Metazoa</taxon>
        <taxon>Ecdysozoa</taxon>
        <taxon>Nematoda</taxon>
        <taxon>Chromadorea</taxon>
        <taxon>Rhabditida</taxon>
        <taxon>Rhabditina</taxon>
        <taxon>Rhabditomorpha</taxon>
        <taxon>Strongyloidea</taxon>
        <taxon>Metastrongylidae</taxon>
        <taxon>Parelaphostrongylus</taxon>
    </lineage>
</organism>
<evidence type="ECO:0000256" key="4">
    <source>
        <dbReference type="ARBA" id="ARBA00007573"/>
    </source>
</evidence>
<reference evidence="9" key="1">
    <citation type="submission" date="2021-06" db="EMBL/GenBank/DDBJ databases">
        <title>Parelaphostrongylus tenuis whole genome reference sequence.</title>
        <authorList>
            <person name="Garwood T.J."/>
            <person name="Larsen P.A."/>
            <person name="Fountain-Jones N.M."/>
            <person name="Garbe J.R."/>
            <person name="Macchietto M.G."/>
            <person name="Kania S.A."/>
            <person name="Gerhold R.W."/>
            <person name="Richards J.E."/>
            <person name="Wolf T.M."/>
        </authorList>
    </citation>
    <scope>NUCLEOTIDE SEQUENCE</scope>
    <source>
        <strain evidence="9">MNPRO001-30</strain>
        <tissue evidence="9">Meninges</tissue>
    </source>
</reference>
<dbReference type="Pfam" id="PF05625">
    <property type="entry name" value="PAXNEB"/>
    <property type="match status" value="1"/>
</dbReference>
<comment type="subcellular location">
    <subcellularLocation>
        <location evidence="2">Cytoplasm</location>
    </subcellularLocation>
    <subcellularLocation>
        <location evidence="1">Nucleus</location>
    </subcellularLocation>
</comment>
<keyword evidence="10" id="KW-1185">Reference proteome</keyword>
<dbReference type="InterPro" id="IPR008728">
    <property type="entry name" value="Elongator_complex_protein_4"/>
</dbReference>
<accession>A0AAD5MYJ9</accession>
<dbReference type="GO" id="GO:0008023">
    <property type="term" value="C:transcription elongation factor complex"/>
    <property type="evidence" value="ECO:0007669"/>
    <property type="project" value="TreeGrafter"/>
</dbReference>
<evidence type="ECO:0000256" key="6">
    <source>
        <dbReference type="ARBA" id="ARBA00022490"/>
    </source>
</evidence>
<dbReference type="PANTHER" id="PTHR12896">
    <property type="entry name" value="PAX6 NEIGHBOR PROTEIN PAXNEB"/>
    <property type="match status" value="1"/>
</dbReference>
<dbReference type="Proteomes" id="UP001196413">
    <property type="component" value="Unassembled WGS sequence"/>
</dbReference>
<dbReference type="GO" id="GO:0005737">
    <property type="term" value="C:cytoplasm"/>
    <property type="evidence" value="ECO:0007669"/>
    <property type="project" value="UniProtKB-SubCell"/>
</dbReference>
<sequence length="130" mass="14873">MERFREILAISSSYPFTSEESSPYSIGDCFSETMFRRHADELLSTADIYLQLVAISDEEEKKLSRLEKYHGFLRILRLPRLTSLATHDPPVDLVFTQKRSSLEISLMHLPPALSDDDRRSTKTSCGAVDF</sequence>
<evidence type="ECO:0000256" key="5">
    <source>
        <dbReference type="ARBA" id="ARBA00020265"/>
    </source>
</evidence>
<dbReference type="GO" id="GO:0002098">
    <property type="term" value="P:tRNA wobble uridine modification"/>
    <property type="evidence" value="ECO:0007669"/>
    <property type="project" value="InterPro"/>
</dbReference>
<keyword evidence="8" id="KW-0539">Nucleus</keyword>
<proteinExistence type="inferred from homology"/>
<evidence type="ECO:0000256" key="8">
    <source>
        <dbReference type="ARBA" id="ARBA00023242"/>
    </source>
</evidence>
<evidence type="ECO:0000256" key="3">
    <source>
        <dbReference type="ARBA" id="ARBA00005043"/>
    </source>
</evidence>
<comment type="caution">
    <text evidence="9">The sequence shown here is derived from an EMBL/GenBank/DDBJ whole genome shotgun (WGS) entry which is preliminary data.</text>
</comment>
<comment type="pathway">
    <text evidence="3">tRNA modification; 5-methoxycarbonylmethyl-2-thiouridine-tRNA biosynthesis.</text>
</comment>
<evidence type="ECO:0000256" key="2">
    <source>
        <dbReference type="ARBA" id="ARBA00004496"/>
    </source>
</evidence>
<keyword evidence="7" id="KW-0819">tRNA processing</keyword>
<evidence type="ECO:0000256" key="1">
    <source>
        <dbReference type="ARBA" id="ARBA00004123"/>
    </source>
</evidence>
<dbReference type="PANTHER" id="PTHR12896:SF1">
    <property type="entry name" value="ELONGATOR COMPLEX PROTEIN 4"/>
    <property type="match status" value="1"/>
</dbReference>
<gene>
    <name evidence="9" type="ORF">KIN20_016445</name>
</gene>
<dbReference type="EMBL" id="JAHQIW010003299">
    <property type="protein sequence ID" value="KAJ1358131.1"/>
    <property type="molecule type" value="Genomic_DNA"/>
</dbReference>
<evidence type="ECO:0000313" key="10">
    <source>
        <dbReference type="Proteomes" id="UP001196413"/>
    </source>
</evidence>
<comment type="similarity">
    <text evidence="4">Belongs to the ELP4 family.</text>
</comment>
<dbReference type="AlphaFoldDB" id="A0AAD5MYJ9"/>
<protein>
    <recommendedName>
        <fullName evidence="5">Elongator complex protein 4</fullName>
    </recommendedName>
</protein>
<name>A0AAD5MYJ9_PARTN</name>
<dbReference type="Gene3D" id="3.40.50.300">
    <property type="entry name" value="P-loop containing nucleotide triphosphate hydrolases"/>
    <property type="match status" value="1"/>
</dbReference>
<evidence type="ECO:0000313" key="9">
    <source>
        <dbReference type="EMBL" id="KAJ1358131.1"/>
    </source>
</evidence>
<dbReference type="InterPro" id="IPR027417">
    <property type="entry name" value="P-loop_NTPase"/>
</dbReference>